<dbReference type="CDD" id="cd22012">
    <property type="entry name" value="HMG-box_ABF2_IXR1-like_rpt2"/>
    <property type="match status" value="1"/>
</dbReference>
<evidence type="ECO:0000256" key="3">
    <source>
        <dbReference type="SAM" id="MobiDB-lite"/>
    </source>
</evidence>
<evidence type="ECO:0000259" key="4">
    <source>
        <dbReference type="PROSITE" id="PS50118"/>
    </source>
</evidence>
<proteinExistence type="predicted"/>
<feature type="compositionally biased region" description="Basic and acidic residues" evidence="3">
    <location>
        <begin position="253"/>
        <end position="268"/>
    </location>
</feature>
<dbReference type="RefSeq" id="XP_066070923.1">
    <property type="nucleotide sequence ID" value="XM_066214826.1"/>
</dbReference>
<dbReference type="GO" id="GO:0003677">
    <property type="term" value="F:DNA binding"/>
    <property type="evidence" value="ECO:0007669"/>
    <property type="project" value="UniProtKB-UniRule"/>
</dbReference>
<reference evidence="5" key="3">
    <citation type="submission" date="2024-01" db="EMBL/GenBank/DDBJ databases">
        <authorList>
            <person name="Coelho M.A."/>
            <person name="David-Palma M."/>
            <person name="Shea T."/>
            <person name="Sun S."/>
            <person name="Cuomo C.A."/>
            <person name="Heitman J."/>
        </authorList>
    </citation>
    <scope>NUCLEOTIDE SEQUENCE</scope>
    <source>
        <strain evidence="5">CBS 7841</strain>
    </source>
</reference>
<dbReference type="KEGG" id="cdep:91089668"/>
<evidence type="ECO:0000256" key="2">
    <source>
        <dbReference type="PROSITE-ProRule" id="PRU00267"/>
    </source>
</evidence>
<dbReference type="InterPro" id="IPR050342">
    <property type="entry name" value="HMGB"/>
</dbReference>
<dbReference type="Gene3D" id="1.10.30.10">
    <property type="entry name" value="High mobility group box domain"/>
    <property type="match status" value="1"/>
</dbReference>
<dbReference type="InterPro" id="IPR009071">
    <property type="entry name" value="HMG_box_dom"/>
</dbReference>
<dbReference type="PANTHER" id="PTHR48112">
    <property type="entry name" value="HIGH MOBILITY GROUP PROTEIN DSP1"/>
    <property type="match status" value="1"/>
</dbReference>
<protein>
    <recommendedName>
        <fullName evidence="4">HMG box domain-containing protein</fullName>
    </recommendedName>
</protein>
<dbReference type="SUPFAM" id="SSF47095">
    <property type="entry name" value="HMG-box"/>
    <property type="match status" value="1"/>
</dbReference>
<dbReference type="GeneID" id="91089668"/>
<dbReference type="EMBL" id="CP143790">
    <property type="protein sequence ID" value="WVN90223.1"/>
    <property type="molecule type" value="Genomic_DNA"/>
</dbReference>
<keyword evidence="6" id="KW-1185">Reference proteome</keyword>
<feature type="region of interest" description="Disordered" evidence="3">
    <location>
        <begin position="95"/>
        <end position="116"/>
    </location>
</feature>
<feature type="compositionally biased region" description="Acidic residues" evidence="3">
    <location>
        <begin position="195"/>
        <end position="206"/>
    </location>
</feature>
<dbReference type="GO" id="GO:0005634">
    <property type="term" value="C:nucleus"/>
    <property type="evidence" value="ECO:0007669"/>
    <property type="project" value="UniProtKB-UniRule"/>
</dbReference>
<dbReference type="PROSITE" id="PS50118">
    <property type="entry name" value="HMG_BOX_2"/>
    <property type="match status" value="1"/>
</dbReference>
<dbReference type="SMART" id="SM00398">
    <property type="entry name" value="HMG"/>
    <property type="match status" value="1"/>
</dbReference>
<feature type="compositionally biased region" description="Basic and acidic residues" evidence="3">
    <location>
        <begin position="228"/>
        <end position="245"/>
    </location>
</feature>
<dbReference type="Proteomes" id="UP000094043">
    <property type="component" value="Chromosome 7"/>
</dbReference>
<feature type="DNA-binding region" description="HMG box" evidence="2">
    <location>
        <begin position="112"/>
        <end position="180"/>
    </location>
</feature>
<feature type="region of interest" description="Disordered" evidence="3">
    <location>
        <begin position="181"/>
        <end position="268"/>
    </location>
</feature>
<reference evidence="5" key="2">
    <citation type="journal article" date="2022" name="Elife">
        <title>Obligate sexual reproduction of a homothallic fungus closely related to the Cryptococcus pathogenic species complex.</title>
        <authorList>
            <person name="Passer A.R."/>
            <person name="Clancey S.A."/>
            <person name="Shea T."/>
            <person name="David-Palma M."/>
            <person name="Averette A.F."/>
            <person name="Boekhout T."/>
            <person name="Porcel B.M."/>
            <person name="Nowrousian M."/>
            <person name="Cuomo C.A."/>
            <person name="Sun S."/>
            <person name="Heitman J."/>
            <person name="Coelho M.A."/>
        </authorList>
    </citation>
    <scope>NUCLEOTIDE SEQUENCE</scope>
    <source>
        <strain evidence="5">CBS 7841</strain>
    </source>
</reference>
<organism evidence="5 6">
    <name type="scientific">Cryptococcus depauperatus CBS 7841</name>
    <dbReference type="NCBI Taxonomy" id="1295531"/>
    <lineage>
        <taxon>Eukaryota</taxon>
        <taxon>Fungi</taxon>
        <taxon>Dikarya</taxon>
        <taxon>Basidiomycota</taxon>
        <taxon>Agaricomycotina</taxon>
        <taxon>Tremellomycetes</taxon>
        <taxon>Tremellales</taxon>
        <taxon>Cryptococcaceae</taxon>
        <taxon>Cryptococcus</taxon>
    </lineage>
</organism>
<evidence type="ECO:0000256" key="1">
    <source>
        <dbReference type="ARBA" id="ARBA00023125"/>
    </source>
</evidence>
<dbReference type="InterPro" id="IPR036910">
    <property type="entry name" value="HMG_box_dom_sf"/>
</dbReference>
<evidence type="ECO:0000313" key="6">
    <source>
        <dbReference type="Proteomes" id="UP000094043"/>
    </source>
</evidence>
<dbReference type="PANTHER" id="PTHR48112:SF22">
    <property type="entry name" value="MITOCHONDRIAL TRANSCRIPTION FACTOR A, ISOFORM B"/>
    <property type="match status" value="1"/>
</dbReference>
<keyword evidence="1 2" id="KW-0238">DNA-binding</keyword>
<name>A0AAJ8M3G4_9TREE</name>
<feature type="compositionally biased region" description="Basic and acidic residues" evidence="3">
    <location>
        <begin position="181"/>
        <end position="194"/>
    </location>
</feature>
<dbReference type="AlphaFoldDB" id="A0AAJ8M3G4"/>
<accession>A0AAJ8M3G4</accession>
<gene>
    <name evidence="5" type="ORF">L203_105459</name>
</gene>
<reference evidence="5" key="1">
    <citation type="submission" date="2016-06" db="EMBL/GenBank/DDBJ databases">
        <authorList>
            <person name="Cuomo C."/>
            <person name="Litvintseva A."/>
            <person name="Heitman J."/>
            <person name="Chen Y."/>
            <person name="Sun S."/>
            <person name="Springer D."/>
            <person name="Dromer F."/>
            <person name="Young S."/>
            <person name="Zeng Q."/>
            <person name="Chapman S."/>
            <person name="Gujja S."/>
            <person name="Saif S."/>
            <person name="Birren B."/>
        </authorList>
    </citation>
    <scope>NUCLEOTIDE SEQUENCE</scope>
    <source>
        <strain evidence="5">CBS 7841</strain>
    </source>
</reference>
<keyword evidence="2" id="KW-0539">Nucleus</keyword>
<sequence length="268" mass="30072">MAVRLFPYIFARQHIAMSAPSWEEMEAKRQEMIASLGAIAQAMAHCVKVINEYTALSPVQLAKPDLLPGPLTSETPLPSFMASLPEAMASTLAAVKKERKKKEKKAKDPNAPKRPPSAYILFQNEVREEIRRSNPGMVYKDILGIISQKWKDLPDPQKKIYEEAYAEAHNTFRIEEEAYSKKDAADHVPHHAEAIDEEEEDEEEESSSSGEESPAVPTIAPTLAAVSEKGKNEKKEKKRKNKDEEGIVGAIHGESKEKKKKKNKEERV</sequence>
<evidence type="ECO:0000313" key="5">
    <source>
        <dbReference type="EMBL" id="WVN90223.1"/>
    </source>
</evidence>
<dbReference type="Pfam" id="PF00505">
    <property type="entry name" value="HMG_box"/>
    <property type="match status" value="1"/>
</dbReference>
<feature type="domain" description="HMG box" evidence="4">
    <location>
        <begin position="112"/>
        <end position="180"/>
    </location>
</feature>